<dbReference type="Proteomes" id="UP000003155">
    <property type="component" value="Unassembled WGS sequence"/>
</dbReference>
<dbReference type="RefSeq" id="WP_004352483.1">
    <property type="nucleotide sequence ID" value="NZ_AEXO01000033.1"/>
</dbReference>
<protein>
    <recommendedName>
        <fullName evidence="3">KAP NTPase domain-containing protein</fullName>
    </recommendedName>
</protein>
<accession>F0H5Q1</accession>
<keyword evidence="2" id="KW-1185">Reference proteome</keyword>
<dbReference type="InterPro" id="IPR027417">
    <property type="entry name" value="P-loop_NTPase"/>
</dbReference>
<organism evidence="1 2">
    <name type="scientific">Prevotella denticola CRIS 18C-A</name>
    <dbReference type="NCBI Taxonomy" id="944557"/>
    <lineage>
        <taxon>Bacteria</taxon>
        <taxon>Pseudomonadati</taxon>
        <taxon>Bacteroidota</taxon>
        <taxon>Bacteroidia</taxon>
        <taxon>Bacteroidales</taxon>
        <taxon>Prevotellaceae</taxon>
        <taxon>Prevotella</taxon>
    </lineage>
</organism>
<dbReference type="Gene3D" id="3.40.50.300">
    <property type="entry name" value="P-loop containing nucleotide triphosphate hydrolases"/>
    <property type="match status" value="1"/>
</dbReference>
<name>F0H5Q1_9BACT</name>
<evidence type="ECO:0000313" key="1">
    <source>
        <dbReference type="EMBL" id="EGC86862.1"/>
    </source>
</evidence>
<dbReference type="EMBL" id="AEXO01000033">
    <property type="protein sequence ID" value="EGC86862.1"/>
    <property type="molecule type" value="Genomic_DNA"/>
</dbReference>
<reference evidence="1 2" key="1">
    <citation type="submission" date="2011-02" db="EMBL/GenBank/DDBJ databases">
        <authorList>
            <person name="Durkin A.S."/>
            <person name="Madupu R."/>
            <person name="Torralba M."/>
            <person name="Gillis M."/>
            <person name="Methe B."/>
            <person name="Sutton G."/>
            <person name="Nelson K.E."/>
        </authorList>
    </citation>
    <scope>NUCLEOTIDE SEQUENCE [LARGE SCALE GENOMIC DNA]</scope>
    <source>
        <strain evidence="1 2">CRIS 18C-A</strain>
    </source>
</reference>
<dbReference type="AlphaFoldDB" id="F0H5Q1"/>
<evidence type="ECO:0008006" key="3">
    <source>
        <dbReference type="Google" id="ProtNLM"/>
    </source>
</evidence>
<dbReference type="SUPFAM" id="SSF52540">
    <property type="entry name" value="P-loop containing nucleoside triphosphate hydrolases"/>
    <property type="match status" value="1"/>
</dbReference>
<sequence>MTTIETFKLKSNPFRTIPANNPNDIIWAGFDEVKRQMEFTIKNAITSPNSSLVLNWGEYGSGKTHAAKFFQKDDILIELSENHKKPYPILLSFPRGKEPVKELYIGVIDQLEVPKIREQFENLNSLEERINTCSDSTLICNILKLLFEDGVSQNIIKSYLYGTANLAKDGFINNGVQRKLGSDSDYTDFLAALFSILAYNKEIFSCVMLWIDEFEDISTLTNAGINKMNTLIRTLLDKAPNNLLIFMNLTQSAMMDVEDLGGYLQEAVSSRIKSKIELPIPDKDKVKKYLLDLLNNPLYRIENENGYFPFEECVVDKVISDLGASVSLRKYNEVFSALLEIGLQQDRTTIDIDFYNQNKNEIIG</sequence>
<gene>
    <name evidence="1" type="ORF">HMPREF9303_0789</name>
</gene>
<proteinExistence type="predicted"/>
<evidence type="ECO:0000313" key="2">
    <source>
        <dbReference type="Proteomes" id="UP000003155"/>
    </source>
</evidence>
<comment type="caution">
    <text evidence="1">The sequence shown here is derived from an EMBL/GenBank/DDBJ whole genome shotgun (WGS) entry which is preliminary data.</text>
</comment>